<dbReference type="AlphaFoldDB" id="A0AAN6FWK6"/>
<evidence type="ECO:0000256" key="1">
    <source>
        <dbReference type="SAM" id="MobiDB-lite"/>
    </source>
</evidence>
<evidence type="ECO:0000313" key="5">
    <source>
        <dbReference type="Proteomes" id="UP001168146"/>
    </source>
</evidence>
<keyword evidence="2" id="KW-0472">Membrane</keyword>
<feature type="region of interest" description="Disordered" evidence="1">
    <location>
        <begin position="340"/>
        <end position="377"/>
    </location>
</feature>
<accession>A0AAN6FWK6</accession>
<feature type="compositionally biased region" description="Basic and acidic residues" evidence="1">
    <location>
        <begin position="367"/>
        <end position="377"/>
    </location>
</feature>
<keyword evidence="2" id="KW-0812">Transmembrane</keyword>
<dbReference type="PANTHER" id="PTHR39614:SF2">
    <property type="entry name" value="INTEGRAL MEMBRANE PROTEIN"/>
    <property type="match status" value="1"/>
</dbReference>
<evidence type="ECO:0000259" key="3">
    <source>
        <dbReference type="Pfam" id="PF20684"/>
    </source>
</evidence>
<dbReference type="Pfam" id="PF20684">
    <property type="entry name" value="Fung_rhodopsin"/>
    <property type="match status" value="1"/>
</dbReference>
<dbReference type="InterPro" id="IPR049326">
    <property type="entry name" value="Rhodopsin_dom_fungi"/>
</dbReference>
<organism evidence="4 5">
    <name type="scientific">Friedmanniomyces endolithicus</name>
    <dbReference type="NCBI Taxonomy" id="329885"/>
    <lineage>
        <taxon>Eukaryota</taxon>
        <taxon>Fungi</taxon>
        <taxon>Dikarya</taxon>
        <taxon>Ascomycota</taxon>
        <taxon>Pezizomycotina</taxon>
        <taxon>Dothideomycetes</taxon>
        <taxon>Dothideomycetidae</taxon>
        <taxon>Mycosphaerellales</taxon>
        <taxon>Teratosphaeriaceae</taxon>
        <taxon>Friedmanniomyces</taxon>
    </lineage>
</organism>
<name>A0AAN6FWK6_9PEZI</name>
<evidence type="ECO:0000313" key="4">
    <source>
        <dbReference type="EMBL" id="KAK0325216.1"/>
    </source>
</evidence>
<feature type="transmembrane region" description="Helical" evidence="2">
    <location>
        <begin position="49"/>
        <end position="69"/>
    </location>
</feature>
<feature type="transmembrane region" description="Helical" evidence="2">
    <location>
        <begin position="127"/>
        <end position="149"/>
    </location>
</feature>
<dbReference type="PANTHER" id="PTHR39614">
    <property type="entry name" value="INTEGRAL MEMBRANE PROTEIN"/>
    <property type="match status" value="1"/>
</dbReference>
<dbReference type="EMBL" id="JASUXU010000007">
    <property type="protein sequence ID" value="KAK0325216.1"/>
    <property type="molecule type" value="Genomic_DNA"/>
</dbReference>
<reference evidence="4" key="1">
    <citation type="submission" date="2021-12" db="EMBL/GenBank/DDBJ databases">
        <title>Black yeast isolated from Biological Soil Crust.</title>
        <authorList>
            <person name="Kurbessoian T."/>
        </authorList>
    </citation>
    <scope>NUCLEOTIDE SEQUENCE</scope>
    <source>
        <strain evidence="4">CCFEE 5208</strain>
    </source>
</reference>
<feature type="domain" description="Rhodopsin" evidence="3">
    <location>
        <begin position="35"/>
        <end position="269"/>
    </location>
</feature>
<feature type="transmembrane region" description="Helical" evidence="2">
    <location>
        <begin position="16"/>
        <end position="37"/>
    </location>
</feature>
<gene>
    <name evidence="4" type="ORF">LTR82_003497</name>
</gene>
<sequence>MDSYGFTTSSPDDRRAWLWTIGLLSCIYSSLSLAARLTSKWELLWYDDALLGVGYVFAYAHYGALYRAISAGLGAVTSQATQATIEAAAENFFAARSLFLLAHCLSKVSMIAFNRRIFSGNLYGESLACWIAFVATGGFGVVALLVSAVGCHPSQSLSSGSSELCRKQVARWTIISTYDALTELLLVILPIWFASKTEISATQKRVVALAFAFRLAVAALSVATTVTYLQFLRGGTDSVGLAPTVAWMEVTLCTSLLTASVPSLRSFLSAFLTRGTLTMYGVDTVPATSRSGSIPMRSLERSGHATSPSTNGEWTIGAVKAESRLRPGWMEYKVDIQGTKARRDGRTNAESDSVKSDGSENQMIIRRQVEFEVHEER</sequence>
<dbReference type="Proteomes" id="UP001168146">
    <property type="component" value="Unassembled WGS sequence"/>
</dbReference>
<feature type="transmembrane region" description="Helical" evidence="2">
    <location>
        <begin position="169"/>
        <end position="194"/>
    </location>
</feature>
<keyword evidence="2" id="KW-1133">Transmembrane helix</keyword>
<evidence type="ECO:0000256" key="2">
    <source>
        <dbReference type="SAM" id="Phobius"/>
    </source>
</evidence>
<feature type="transmembrane region" description="Helical" evidence="2">
    <location>
        <begin position="89"/>
        <end position="106"/>
    </location>
</feature>
<comment type="caution">
    <text evidence="4">The sequence shown here is derived from an EMBL/GenBank/DDBJ whole genome shotgun (WGS) entry which is preliminary data.</text>
</comment>
<protein>
    <recommendedName>
        <fullName evidence="3">Rhodopsin domain-containing protein</fullName>
    </recommendedName>
</protein>
<feature type="transmembrane region" description="Helical" evidence="2">
    <location>
        <begin position="206"/>
        <end position="232"/>
    </location>
</feature>
<feature type="compositionally biased region" description="Basic and acidic residues" evidence="1">
    <location>
        <begin position="341"/>
        <end position="358"/>
    </location>
</feature>
<proteinExistence type="predicted"/>
<feature type="region of interest" description="Disordered" evidence="1">
    <location>
        <begin position="291"/>
        <end position="312"/>
    </location>
</feature>